<organism evidence="3 4">
    <name type="scientific">Angiostrongylus cantonensis</name>
    <name type="common">Rat lungworm</name>
    <dbReference type="NCBI Taxonomy" id="6313"/>
    <lineage>
        <taxon>Eukaryota</taxon>
        <taxon>Metazoa</taxon>
        <taxon>Ecdysozoa</taxon>
        <taxon>Nematoda</taxon>
        <taxon>Chromadorea</taxon>
        <taxon>Rhabditida</taxon>
        <taxon>Rhabditina</taxon>
        <taxon>Rhabditomorpha</taxon>
        <taxon>Strongyloidea</taxon>
        <taxon>Metastrongylidae</taxon>
        <taxon>Angiostrongylus</taxon>
    </lineage>
</organism>
<dbReference type="GO" id="GO:0005681">
    <property type="term" value="C:spliceosomal complex"/>
    <property type="evidence" value="ECO:0007669"/>
    <property type="project" value="TreeGrafter"/>
</dbReference>
<feature type="domain" description="Splicing factor cactin central" evidence="2">
    <location>
        <begin position="134"/>
        <end position="222"/>
    </location>
</feature>
<accession>A0A0K0CV59</accession>
<evidence type="ECO:0000256" key="1">
    <source>
        <dbReference type="SAM" id="MobiDB-lite"/>
    </source>
</evidence>
<proteinExistence type="predicted"/>
<evidence type="ECO:0000313" key="3">
    <source>
        <dbReference type="Proteomes" id="UP000035642"/>
    </source>
</evidence>
<dbReference type="STRING" id="6313.A0A0K0CV59"/>
<dbReference type="GO" id="GO:0005737">
    <property type="term" value="C:cytoplasm"/>
    <property type="evidence" value="ECO:0007669"/>
    <property type="project" value="TreeGrafter"/>
</dbReference>
<feature type="compositionally biased region" description="Basic and acidic residues" evidence="1">
    <location>
        <begin position="60"/>
        <end position="75"/>
    </location>
</feature>
<evidence type="ECO:0000313" key="4">
    <source>
        <dbReference type="WBParaSite" id="ACAC_0000118201-mRNA-1"/>
    </source>
</evidence>
<keyword evidence="3" id="KW-1185">Reference proteome</keyword>
<dbReference type="AlphaFoldDB" id="A0A0K0CV59"/>
<dbReference type="InterPro" id="IPR018816">
    <property type="entry name" value="Cactin_central"/>
</dbReference>
<evidence type="ECO:0000259" key="2">
    <source>
        <dbReference type="Pfam" id="PF10312"/>
    </source>
</evidence>
<name>A0A0K0CV59_ANGCA</name>
<sequence length="253" mass="30192">MPHHEKKAKKRRSRSKESKKDKKRKRHSTSSSSSSESDSGDRFQTVLDKQRSEKRRLRKLEKERLKAKETPEEKRARRLAKKLRKQEKRKKENSSYLPPQIAYTNLNNPFNDELKRARDARLAAREDMEMMQRDADRKTHFEWTSKEAEFQLQQAKVRSRIRIEQNRAKPIDLLSRYIQYGDENAEENDERKGDEFELEEPIKYIKGLSQDDYEDLVEDIKVCEPNVTDHFHYCVISQDSQNGSTELYLLNFP</sequence>
<protein>
    <submittedName>
        <fullName evidence="4">Cactin_mid domain-containing protein</fullName>
    </submittedName>
</protein>
<feature type="compositionally biased region" description="Basic residues" evidence="1">
    <location>
        <begin position="76"/>
        <end position="88"/>
    </location>
</feature>
<feature type="compositionally biased region" description="Polar residues" evidence="1">
    <location>
        <begin position="94"/>
        <end position="108"/>
    </location>
</feature>
<dbReference type="Proteomes" id="UP000035642">
    <property type="component" value="Unassembled WGS sequence"/>
</dbReference>
<dbReference type="PANTHER" id="PTHR21737:SF4">
    <property type="entry name" value="SPLICING FACTOR CACTIN"/>
    <property type="match status" value="1"/>
</dbReference>
<reference evidence="3" key="1">
    <citation type="submission" date="2012-09" db="EMBL/GenBank/DDBJ databases">
        <authorList>
            <person name="Martin A.A."/>
        </authorList>
    </citation>
    <scope>NUCLEOTIDE SEQUENCE</scope>
</reference>
<dbReference type="Pfam" id="PF10312">
    <property type="entry name" value="Cactin_mid"/>
    <property type="match status" value="1"/>
</dbReference>
<dbReference type="PANTHER" id="PTHR21737">
    <property type="entry name" value="POLYGLUTAMINE BINDING PROTEIN 1/MARVEL MEMBRANE-ASSOCIATING DOMAIN CONTAINING 3"/>
    <property type="match status" value="1"/>
</dbReference>
<feature type="compositionally biased region" description="Basic residues" evidence="1">
    <location>
        <begin position="1"/>
        <end position="14"/>
    </location>
</feature>
<feature type="region of interest" description="Disordered" evidence="1">
    <location>
        <begin position="1"/>
        <end position="108"/>
    </location>
</feature>
<dbReference type="GO" id="GO:0045292">
    <property type="term" value="P:mRNA cis splicing, via spliceosome"/>
    <property type="evidence" value="ECO:0007669"/>
    <property type="project" value="TreeGrafter"/>
</dbReference>
<reference evidence="4" key="2">
    <citation type="submission" date="2017-02" db="UniProtKB">
        <authorList>
            <consortium name="WormBaseParasite"/>
        </authorList>
    </citation>
    <scope>IDENTIFICATION</scope>
</reference>
<dbReference type="WBParaSite" id="ACAC_0000118201-mRNA-1">
    <property type="protein sequence ID" value="ACAC_0000118201-mRNA-1"/>
    <property type="gene ID" value="ACAC_0000118201"/>
</dbReference>